<dbReference type="GO" id="GO:0005085">
    <property type="term" value="F:guanyl-nucleotide exchange factor activity"/>
    <property type="evidence" value="ECO:0007669"/>
    <property type="project" value="UniProtKB-KW"/>
</dbReference>
<keyword evidence="1 2" id="KW-0344">Guanine-nucleotide releasing factor</keyword>
<dbReference type="InterPro" id="IPR001895">
    <property type="entry name" value="RASGEF_cat_dom"/>
</dbReference>
<dbReference type="OrthoDB" id="26687at2759"/>
<dbReference type="RefSeq" id="XP_004338151.1">
    <property type="nucleotide sequence ID" value="XM_004338103.1"/>
</dbReference>
<dbReference type="GeneID" id="14916862"/>
<dbReference type="STRING" id="1257118.L8GU52"/>
<dbReference type="PROSITE" id="PS50212">
    <property type="entry name" value="RASGEF_NTER"/>
    <property type="match status" value="1"/>
</dbReference>
<dbReference type="CDD" id="cd06224">
    <property type="entry name" value="REM"/>
    <property type="match status" value="1"/>
</dbReference>
<dbReference type="GO" id="GO:0005886">
    <property type="term" value="C:plasma membrane"/>
    <property type="evidence" value="ECO:0007669"/>
    <property type="project" value="TreeGrafter"/>
</dbReference>
<name>L8GU52_ACACF</name>
<dbReference type="PANTHER" id="PTHR23113:SF356">
    <property type="entry name" value="FI05912P-RELATED"/>
    <property type="match status" value="1"/>
</dbReference>
<evidence type="ECO:0000313" key="7">
    <source>
        <dbReference type="Proteomes" id="UP000011083"/>
    </source>
</evidence>
<dbReference type="Pfam" id="PF00618">
    <property type="entry name" value="RasGEF_N"/>
    <property type="match status" value="1"/>
</dbReference>
<feature type="region of interest" description="Disordered" evidence="3">
    <location>
        <begin position="463"/>
        <end position="495"/>
    </location>
</feature>
<accession>L8GU52</accession>
<dbReference type="Proteomes" id="UP000011083">
    <property type="component" value="Unassembled WGS sequence"/>
</dbReference>
<dbReference type="AlphaFoldDB" id="L8GU52"/>
<organism evidence="6 7">
    <name type="scientific">Acanthamoeba castellanii (strain ATCC 30010 / Neff)</name>
    <dbReference type="NCBI Taxonomy" id="1257118"/>
    <lineage>
        <taxon>Eukaryota</taxon>
        <taxon>Amoebozoa</taxon>
        <taxon>Discosea</taxon>
        <taxon>Longamoebia</taxon>
        <taxon>Centramoebida</taxon>
        <taxon>Acanthamoebidae</taxon>
        <taxon>Acanthamoeba</taxon>
    </lineage>
</organism>
<dbReference type="GO" id="GO:0007265">
    <property type="term" value="P:Ras protein signal transduction"/>
    <property type="evidence" value="ECO:0007669"/>
    <property type="project" value="TreeGrafter"/>
</dbReference>
<dbReference type="InterPro" id="IPR000651">
    <property type="entry name" value="Ras-like_Gua-exchang_fac_N"/>
</dbReference>
<evidence type="ECO:0000259" key="4">
    <source>
        <dbReference type="PROSITE" id="PS50009"/>
    </source>
</evidence>
<dbReference type="Pfam" id="PF00617">
    <property type="entry name" value="RasGEF"/>
    <property type="match status" value="1"/>
</dbReference>
<dbReference type="SMART" id="SM00229">
    <property type="entry name" value="RasGEFN"/>
    <property type="match status" value="1"/>
</dbReference>
<sequence length="527" mass="59045">MKKTAQVATFADVVVRPRRAISEPFLASWDYSAQHTYLSVQLSAEAEVEAAVRVEEDGVVTEEAEAVEEEETSRTTLSASGVWAMTGEAVGDDPVEFYSKLAGDEVRLENVDGRPVVVSGTFQGLFAALLTHLGDDPFIEKFLATHRYYTDAVSLMKRFQTFYLGIHLEGCAMDADSFRTCRAKQAAIRQKIIKIVRLWVNMFYSDFLDNTLLQEQLDAFENQVQAVAGKSPSWRMLCIERAKAQHRVDERVGRPPTYWDAPQSLVPLHKSPSLLDISPIETCYWVATEIVLTPNQKQRSVVIERFIDLAAQCLKLANFNAVMAIHLALNLSSVSRLKASWKGVSAKHLQRLNEISAITDPSHNYANYRKLVAATKPPMIPFQALNLKELTFIEENVDRLENDWINFEKMALLAKVTVTIAHLQKVAYKFNEVEVVMRYLKQPPIVLGEKELIQRSRLCEPSQDYGGSTIQQHKPATDIGTSSNNNSTLKKRSSNRLTRSLQAVRLSLKNLKDDTFALPTGGGGSHA</sequence>
<dbReference type="EMBL" id="KB008006">
    <property type="protein sequence ID" value="ELR16138.1"/>
    <property type="molecule type" value="Genomic_DNA"/>
</dbReference>
<evidence type="ECO:0000256" key="3">
    <source>
        <dbReference type="SAM" id="MobiDB-lite"/>
    </source>
</evidence>
<dbReference type="SMART" id="SM00147">
    <property type="entry name" value="RasGEF"/>
    <property type="match status" value="1"/>
</dbReference>
<reference evidence="6 7" key="1">
    <citation type="journal article" date="2013" name="Genome Biol.">
        <title>Genome of Acanthamoeba castellanii highlights extensive lateral gene transfer and early evolution of tyrosine kinase signaling.</title>
        <authorList>
            <person name="Clarke M."/>
            <person name="Lohan A.J."/>
            <person name="Liu B."/>
            <person name="Lagkouvardos I."/>
            <person name="Roy S."/>
            <person name="Zafar N."/>
            <person name="Bertelli C."/>
            <person name="Schilde C."/>
            <person name="Kianianmomeni A."/>
            <person name="Burglin T.R."/>
            <person name="Frech C."/>
            <person name="Turcotte B."/>
            <person name="Kopec K.O."/>
            <person name="Synnott J.M."/>
            <person name="Choo C."/>
            <person name="Paponov I."/>
            <person name="Finkler A."/>
            <person name="Soon Heng Tan C."/>
            <person name="Hutchins A.P."/>
            <person name="Weinmeier T."/>
            <person name="Rattei T."/>
            <person name="Chu J.S."/>
            <person name="Gimenez G."/>
            <person name="Irimia M."/>
            <person name="Rigden D.J."/>
            <person name="Fitzpatrick D.A."/>
            <person name="Lorenzo-Morales J."/>
            <person name="Bateman A."/>
            <person name="Chiu C.H."/>
            <person name="Tang P."/>
            <person name="Hegemann P."/>
            <person name="Fromm H."/>
            <person name="Raoult D."/>
            <person name="Greub G."/>
            <person name="Miranda-Saavedra D."/>
            <person name="Chen N."/>
            <person name="Nash P."/>
            <person name="Ginger M.L."/>
            <person name="Horn M."/>
            <person name="Schaap P."/>
            <person name="Caler L."/>
            <person name="Loftus B."/>
        </authorList>
    </citation>
    <scope>NUCLEOTIDE SEQUENCE [LARGE SCALE GENOMIC DNA]</scope>
    <source>
        <strain evidence="6 7">Neff</strain>
    </source>
</reference>
<evidence type="ECO:0000256" key="2">
    <source>
        <dbReference type="PROSITE-ProRule" id="PRU00168"/>
    </source>
</evidence>
<dbReference type="Gene3D" id="1.20.870.10">
    <property type="entry name" value="Son of sevenless (SoS) protein Chain: S domain 1"/>
    <property type="match status" value="1"/>
</dbReference>
<feature type="compositionally biased region" description="Polar residues" evidence="3">
    <location>
        <begin position="465"/>
        <end position="488"/>
    </location>
</feature>
<evidence type="ECO:0000259" key="5">
    <source>
        <dbReference type="PROSITE" id="PS50212"/>
    </source>
</evidence>
<dbReference type="InterPro" id="IPR023578">
    <property type="entry name" value="Ras_GEF_dom_sf"/>
</dbReference>
<feature type="domain" description="Ras-GEF" evidence="4">
    <location>
        <begin position="209"/>
        <end position="462"/>
    </location>
</feature>
<keyword evidence="7" id="KW-1185">Reference proteome</keyword>
<dbReference type="PANTHER" id="PTHR23113">
    <property type="entry name" value="GUANINE NUCLEOTIDE EXCHANGE FACTOR"/>
    <property type="match status" value="1"/>
</dbReference>
<dbReference type="PROSITE" id="PS50009">
    <property type="entry name" value="RASGEF_CAT"/>
    <property type="match status" value="1"/>
</dbReference>
<dbReference type="Gene3D" id="1.10.840.10">
    <property type="entry name" value="Ras guanine-nucleotide exchange factors catalytic domain"/>
    <property type="match status" value="1"/>
</dbReference>
<dbReference type="InterPro" id="IPR036964">
    <property type="entry name" value="RASGEF_cat_dom_sf"/>
</dbReference>
<dbReference type="KEGG" id="acan:ACA1_177460"/>
<feature type="domain" description="N-terminal Ras-GEF" evidence="5">
    <location>
        <begin position="113"/>
        <end position="244"/>
    </location>
</feature>
<evidence type="ECO:0000313" key="6">
    <source>
        <dbReference type="EMBL" id="ELR16138.1"/>
    </source>
</evidence>
<protein>
    <submittedName>
        <fullName evidence="6">RasGEF domain containing protein</fullName>
    </submittedName>
</protein>
<dbReference type="InterPro" id="IPR008937">
    <property type="entry name" value="Ras-like_GEF"/>
</dbReference>
<gene>
    <name evidence="6" type="ORF">ACA1_177460</name>
</gene>
<proteinExistence type="predicted"/>
<evidence type="ECO:0000256" key="1">
    <source>
        <dbReference type="ARBA" id="ARBA00022658"/>
    </source>
</evidence>
<dbReference type="SUPFAM" id="SSF48366">
    <property type="entry name" value="Ras GEF"/>
    <property type="match status" value="1"/>
</dbReference>
<dbReference type="VEuPathDB" id="AmoebaDB:ACA1_177460"/>